<dbReference type="RefSeq" id="WP_089670126.1">
    <property type="nucleotide sequence ID" value="NZ_FOJA01000001.1"/>
</dbReference>
<name>A0A1I0QR68_9EURY</name>
<evidence type="ECO:0000313" key="2">
    <source>
        <dbReference type="EMBL" id="SEW29667.1"/>
    </source>
</evidence>
<keyword evidence="3" id="KW-1185">Reference proteome</keyword>
<dbReference type="Pfam" id="PF12697">
    <property type="entry name" value="Abhydrolase_6"/>
    <property type="match status" value="1"/>
</dbReference>
<dbReference type="EMBL" id="FOJA01000001">
    <property type="protein sequence ID" value="SEW29667.1"/>
    <property type="molecule type" value="Genomic_DNA"/>
</dbReference>
<proteinExistence type="predicted"/>
<reference evidence="2 3" key="1">
    <citation type="submission" date="2016-10" db="EMBL/GenBank/DDBJ databases">
        <authorList>
            <person name="de Groot N.N."/>
        </authorList>
    </citation>
    <scope>NUCLEOTIDE SEQUENCE [LARGE SCALE GENOMIC DNA]</scope>
    <source>
        <strain evidence="2 3">CGMCC 1.5337</strain>
    </source>
</reference>
<feature type="domain" description="AB hydrolase-1" evidence="1">
    <location>
        <begin position="25"/>
        <end position="251"/>
    </location>
</feature>
<dbReference type="SUPFAM" id="SSF53474">
    <property type="entry name" value="alpha/beta-Hydrolases"/>
    <property type="match status" value="1"/>
</dbReference>
<sequence>MQTVSHHGRTTAYRVRGDGAGAPALFVHGSGGTHAVWKSQLARLAGDRPVAALDLSGHGESEDIATDSGPATLDAYARDVLAVADAVDARVLVGNSLGGAVVLTAVLDHDASPDAVVLAGSGAKLTVLDDLRDWLAGEDGDFSRAVEFLHGDDLLFHDPDDRELAFSKTAMRECGRAVVERDFLSCHTFDVRDRLGEVDVPVFALTGEYDRLTPPAFHEHVAEHVQDGAWTTVGDAAHLSMLEVPEEFNDALSEFLDSGEAPR</sequence>
<dbReference type="STRING" id="355548.SAMN04487945_2848"/>
<accession>A0A1I0QR68</accession>
<dbReference type="PANTHER" id="PTHR46438">
    <property type="entry name" value="ALPHA/BETA-HYDROLASES SUPERFAMILY PROTEIN"/>
    <property type="match status" value="1"/>
</dbReference>
<dbReference type="Proteomes" id="UP000198518">
    <property type="component" value="Unassembled WGS sequence"/>
</dbReference>
<organism evidence="2 3">
    <name type="scientific">Halobacterium jilantaiense</name>
    <dbReference type="NCBI Taxonomy" id="355548"/>
    <lineage>
        <taxon>Archaea</taxon>
        <taxon>Methanobacteriati</taxon>
        <taxon>Methanobacteriota</taxon>
        <taxon>Stenosarchaea group</taxon>
        <taxon>Halobacteria</taxon>
        <taxon>Halobacteriales</taxon>
        <taxon>Halobacteriaceae</taxon>
        <taxon>Halobacterium</taxon>
    </lineage>
</organism>
<dbReference type="Gene3D" id="3.40.50.1820">
    <property type="entry name" value="alpha/beta hydrolase"/>
    <property type="match status" value="1"/>
</dbReference>
<dbReference type="PRINTS" id="PR00111">
    <property type="entry name" value="ABHYDROLASE"/>
</dbReference>
<evidence type="ECO:0000313" key="3">
    <source>
        <dbReference type="Proteomes" id="UP000198518"/>
    </source>
</evidence>
<dbReference type="OrthoDB" id="312142at2157"/>
<dbReference type="InterPro" id="IPR029058">
    <property type="entry name" value="AB_hydrolase_fold"/>
</dbReference>
<evidence type="ECO:0000259" key="1">
    <source>
        <dbReference type="Pfam" id="PF12697"/>
    </source>
</evidence>
<dbReference type="PANTHER" id="PTHR46438:SF11">
    <property type="entry name" value="LIPASE-RELATED"/>
    <property type="match status" value="1"/>
</dbReference>
<dbReference type="AlphaFoldDB" id="A0A1I0QR68"/>
<gene>
    <name evidence="2" type="ORF">SAMN04487945_2848</name>
</gene>
<dbReference type="InterPro" id="IPR000073">
    <property type="entry name" value="AB_hydrolase_1"/>
</dbReference>
<protein>
    <submittedName>
        <fullName evidence="2">Pimeloyl-ACP methyl ester carboxylesterase</fullName>
    </submittedName>
</protein>